<name>A0ABW8SG57_9CLOT</name>
<protein>
    <submittedName>
        <fullName evidence="5">Nitroreductase family protein</fullName>
        <ecNumber evidence="5">1.7.1.-</ecNumber>
    </submittedName>
</protein>
<keyword evidence="3 5" id="KW-0560">Oxidoreductase</keyword>
<organism evidence="5 6">
    <name type="scientific">Candidatus Clostridium eludens</name>
    <dbReference type="NCBI Taxonomy" id="3381663"/>
    <lineage>
        <taxon>Bacteria</taxon>
        <taxon>Bacillati</taxon>
        <taxon>Bacillota</taxon>
        <taxon>Clostridia</taxon>
        <taxon>Eubacteriales</taxon>
        <taxon>Clostridiaceae</taxon>
        <taxon>Clostridium</taxon>
    </lineage>
</organism>
<evidence type="ECO:0000256" key="2">
    <source>
        <dbReference type="ARBA" id="ARBA00022643"/>
    </source>
</evidence>
<dbReference type="SUPFAM" id="SSF55469">
    <property type="entry name" value="FMN-dependent nitroreductase-like"/>
    <property type="match status" value="1"/>
</dbReference>
<feature type="domain" description="Nitroreductase" evidence="4">
    <location>
        <begin position="17"/>
        <end position="191"/>
    </location>
</feature>
<dbReference type="RefSeq" id="WP_406790285.1">
    <property type="nucleotide sequence ID" value="NZ_JBJHZX010000001.1"/>
</dbReference>
<evidence type="ECO:0000259" key="4">
    <source>
        <dbReference type="Pfam" id="PF00881"/>
    </source>
</evidence>
<keyword evidence="6" id="KW-1185">Reference proteome</keyword>
<keyword evidence="2" id="KW-0288">FMN</keyword>
<dbReference type="Proteomes" id="UP001623660">
    <property type="component" value="Unassembled WGS sequence"/>
</dbReference>
<dbReference type="PANTHER" id="PTHR23026:SF90">
    <property type="entry name" value="IODOTYROSINE DEIODINASE 1"/>
    <property type="match status" value="1"/>
</dbReference>
<evidence type="ECO:0000313" key="6">
    <source>
        <dbReference type="Proteomes" id="UP001623660"/>
    </source>
</evidence>
<dbReference type="GO" id="GO:0016491">
    <property type="term" value="F:oxidoreductase activity"/>
    <property type="evidence" value="ECO:0007669"/>
    <property type="project" value="UniProtKB-KW"/>
</dbReference>
<proteinExistence type="predicted"/>
<dbReference type="EMBL" id="JBJHZX010000001">
    <property type="protein sequence ID" value="MFL0194169.1"/>
    <property type="molecule type" value="Genomic_DNA"/>
</dbReference>
<dbReference type="Gene3D" id="3.40.109.10">
    <property type="entry name" value="NADH Oxidase"/>
    <property type="match status" value="1"/>
</dbReference>
<evidence type="ECO:0000256" key="3">
    <source>
        <dbReference type="ARBA" id="ARBA00023002"/>
    </source>
</evidence>
<dbReference type="Pfam" id="PF00881">
    <property type="entry name" value="Nitroreductase"/>
    <property type="match status" value="1"/>
</dbReference>
<keyword evidence="1" id="KW-0285">Flavoprotein</keyword>
<reference evidence="5 6" key="1">
    <citation type="submission" date="2024-11" db="EMBL/GenBank/DDBJ databases">
        <authorList>
            <person name="Heng Y.C."/>
            <person name="Lim A.C.H."/>
            <person name="Lee J.K.Y."/>
            <person name="Kittelmann S."/>
        </authorList>
    </citation>
    <scope>NUCLEOTIDE SEQUENCE [LARGE SCALE GENOMIC DNA]</scope>
    <source>
        <strain evidence="5 6">WILCCON 0269</strain>
    </source>
</reference>
<accession>A0ABW8SG57</accession>
<dbReference type="InterPro" id="IPR000415">
    <property type="entry name" value="Nitroreductase-like"/>
</dbReference>
<evidence type="ECO:0000256" key="1">
    <source>
        <dbReference type="ARBA" id="ARBA00022630"/>
    </source>
</evidence>
<dbReference type="EC" id="1.7.1.-" evidence="5"/>
<comment type="caution">
    <text evidence="5">The sequence shown here is derived from an EMBL/GenBank/DDBJ whole genome shotgun (WGS) entry which is preliminary data.</text>
</comment>
<gene>
    <name evidence="5" type="ORF">ACJDU8_00985</name>
</gene>
<dbReference type="InterPro" id="IPR050627">
    <property type="entry name" value="Nitroreductase/BluB"/>
</dbReference>
<evidence type="ECO:0000313" key="5">
    <source>
        <dbReference type="EMBL" id="MFL0194169.1"/>
    </source>
</evidence>
<dbReference type="InterPro" id="IPR029479">
    <property type="entry name" value="Nitroreductase"/>
</dbReference>
<dbReference type="PANTHER" id="PTHR23026">
    <property type="entry name" value="NADPH NITROREDUCTASE"/>
    <property type="match status" value="1"/>
</dbReference>
<sequence length="218" mass="24965">MYNEFSVEESKILDKIIEMRRSVRLFKKELPSKEIVEAIVNAGLWGPYAGLVGPLDKDFRKFYVTLGEDEKLIKLNEIIKKYLKGFLENFEKEMQENLFIREKGKNYHKVLSGMVHGGLPGLIEAPCIIIVAEKRGIPPVEKQSLAHVMENMWLKAASLNLGFRLISVIEGLTESKEFCELLDVNYGEYAFNGCIIGYPENEHTQGKRPILEDVITWL</sequence>